<organism evidence="8 9">
    <name type="scientific">Streptosporangium sandarakinum</name>
    <dbReference type="NCBI Taxonomy" id="1260955"/>
    <lineage>
        <taxon>Bacteria</taxon>
        <taxon>Bacillati</taxon>
        <taxon>Actinomycetota</taxon>
        <taxon>Actinomycetes</taxon>
        <taxon>Streptosporangiales</taxon>
        <taxon>Streptosporangiaceae</taxon>
        <taxon>Streptosporangium</taxon>
    </lineage>
</organism>
<dbReference type="PANTHER" id="PTHR21087">
    <property type="entry name" value="SHIKIMATE KINASE"/>
    <property type="match status" value="1"/>
</dbReference>
<evidence type="ECO:0000256" key="6">
    <source>
        <dbReference type="ARBA" id="ARBA00023141"/>
    </source>
</evidence>
<evidence type="ECO:0000313" key="9">
    <source>
        <dbReference type="Proteomes" id="UP000576393"/>
    </source>
</evidence>
<evidence type="ECO:0000256" key="5">
    <source>
        <dbReference type="ARBA" id="ARBA00022840"/>
    </source>
</evidence>
<dbReference type="AlphaFoldDB" id="A0A852UL16"/>
<dbReference type="Pfam" id="PF01202">
    <property type="entry name" value="SKI"/>
    <property type="match status" value="1"/>
</dbReference>
<keyword evidence="3 7" id="KW-0547">Nucleotide-binding</keyword>
<dbReference type="Gene3D" id="3.40.50.300">
    <property type="entry name" value="P-loop containing nucleotide triphosphate hydrolases"/>
    <property type="match status" value="1"/>
</dbReference>
<comment type="caution">
    <text evidence="8">The sequence shown here is derived from an EMBL/GenBank/DDBJ whole genome shotgun (WGS) entry which is preliminary data.</text>
</comment>
<dbReference type="EMBL" id="JACCCO010000001">
    <property type="protein sequence ID" value="NYF37917.1"/>
    <property type="molecule type" value="Genomic_DNA"/>
</dbReference>
<dbReference type="Proteomes" id="UP000576393">
    <property type="component" value="Unassembled WGS sequence"/>
</dbReference>
<dbReference type="EC" id="2.7.1.71" evidence="7"/>
<keyword evidence="7" id="KW-0963">Cytoplasm</keyword>
<dbReference type="GO" id="GO:0009423">
    <property type="term" value="P:chorismate biosynthetic process"/>
    <property type="evidence" value="ECO:0007669"/>
    <property type="project" value="UniProtKB-UniRule"/>
</dbReference>
<feature type="binding site" evidence="7">
    <location>
        <position position="123"/>
    </location>
    <ligand>
        <name>ATP</name>
        <dbReference type="ChEBI" id="CHEBI:30616"/>
    </ligand>
</feature>
<dbReference type="RefSeq" id="WP_179817755.1">
    <property type="nucleotide sequence ID" value="NZ_JACCCO010000001.1"/>
</dbReference>
<comment type="caution">
    <text evidence="7">Lacks conserved residue(s) required for the propagation of feature annotation.</text>
</comment>
<keyword evidence="7" id="KW-0479">Metal-binding</keyword>
<dbReference type="InterPro" id="IPR031322">
    <property type="entry name" value="Shikimate/glucono_kinase"/>
</dbReference>
<reference evidence="8 9" key="1">
    <citation type="submission" date="2020-07" db="EMBL/GenBank/DDBJ databases">
        <title>Sequencing the genomes of 1000 actinobacteria strains.</title>
        <authorList>
            <person name="Klenk H.-P."/>
        </authorList>
    </citation>
    <scope>NUCLEOTIDE SEQUENCE [LARGE SCALE GENOMIC DNA]</scope>
    <source>
        <strain evidence="8 9">DSM 45763</strain>
    </source>
</reference>
<keyword evidence="6 7" id="KW-0057">Aromatic amino acid biosynthesis</keyword>
<protein>
    <recommendedName>
        <fullName evidence="7">Shikimate kinase</fullName>
        <shortName evidence="7">SK</shortName>
        <ecNumber evidence="7">2.7.1.71</ecNumber>
    </recommendedName>
</protein>
<comment type="pathway">
    <text evidence="7">Metabolic intermediate biosynthesis; chorismate biosynthesis; chorismate from D-erythrose 4-phosphate and phosphoenolpyruvate: step 5/7.</text>
</comment>
<feature type="binding site" evidence="7">
    <location>
        <position position="39"/>
    </location>
    <ligand>
        <name>substrate</name>
    </ligand>
</feature>
<evidence type="ECO:0000256" key="7">
    <source>
        <dbReference type="HAMAP-Rule" id="MF_00109"/>
    </source>
</evidence>
<dbReference type="InterPro" id="IPR000623">
    <property type="entry name" value="Shikimate_kinase/TSH1"/>
</dbReference>
<gene>
    <name evidence="7" type="primary">aroK</name>
    <name evidence="8" type="ORF">HDA43_000076</name>
</gene>
<comment type="subcellular location">
    <subcellularLocation>
        <location evidence="7">Cytoplasm</location>
    </subcellularLocation>
</comment>
<proteinExistence type="inferred from homology"/>
<dbReference type="GO" id="GO:0005829">
    <property type="term" value="C:cytosol"/>
    <property type="evidence" value="ECO:0007669"/>
    <property type="project" value="TreeGrafter"/>
</dbReference>
<dbReference type="GO" id="GO:0009073">
    <property type="term" value="P:aromatic amino acid family biosynthetic process"/>
    <property type="evidence" value="ECO:0007669"/>
    <property type="project" value="UniProtKB-KW"/>
</dbReference>
<dbReference type="PANTHER" id="PTHR21087:SF16">
    <property type="entry name" value="SHIKIMATE KINASE 1, CHLOROPLASTIC"/>
    <property type="match status" value="1"/>
</dbReference>
<comment type="cofactor">
    <cofactor evidence="7">
        <name>Mg(2+)</name>
        <dbReference type="ChEBI" id="CHEBI:18420"/>
    </cofactor>
    <text evidence="7">Binds 1 Mg(2+) ion per subunit.</text>
</comment>
<evidence type="ECO:0000256" key="4">
    <source>
        <dbReference type="ARBA" id="ARBA00022777"/>
    </source>
</evidence>
<keyword evidence="9" id="KW-1185">Reference proteome</keyword>
<accession>A0A852UL16</accession>
<dbReference type="GO" id="GO:0000287">
    <property type="term" value="F:magnesium ion binding"/>
    <property type="evidence" value="ECO:0007669"/>
    <property type="project" value="UniProtKB-UniRule"/>
</dbReference>
<dbReference type="HAMAP" id="MF_00109">
    <property type="entry name" value="Shikimate_kinase"/>
    <property type="match status" value="1"/>
</dbReference>
<evidence type="ECO:0000313" key="8">
    <source>
        <dbReference type="EMBL" id="NYF37917.1"/>
    </source>
</evidence>
<comment type="catalytic activity">
    <reaction evidence="7">
        <text>shikimate + ATP = 3-phosphoshikimate + ADP + H(+)</text>
        <dbReference type="Rhea" id="RHEA:13121"/>
        <dbReference type="ChEBI" id="CHEBI:15378"/>
        <dbReference type="ChEBI" id="CHEBI:30616"/>
        <dbReference type="ChEBI" id="CHEBI:36208"/>
        <dbReference type="ChEBI" id="CHEBI:145989"/>
        <dbReference type="ChEBI" id="CHEBI:456216"/>
        <dbReference type="EC" id="2.7.1.71"/>
    </reaction>
</comment>
<evidence type="ECO:0000256" key="2">
    <source>
        <dbReference type="ARBA" id="ARBA00022679"/>
    </source>
</evidence>
<dbReference type="InterPro" id="IPR027417">
    <property type="entry name" value="P-loop_NTPase"/>
</dbReference>
<keyword evidence="4 7" id="KW-0418">Kinase</keyword>
<comment type="function">
    <text evidence="7">Catalyzes the specific phosphorylation of the 3-hydroxyl group of shikimic acid using ATP as a cosubstrate.</text>
</comment>
<dbReference type="PRINTS" id="PR01100">
    <property type="entry name" value="SHIKIMTKNASE"/>
</dbReference>
<keyword evidence="7" id="KW-0460">Magnesium</keyword>
<feature type="binding site" evidence="7">
    <location>
        <begin position="17"/>
        <end position="22"/>
    </location>
    <ligand>
        <name>ATP</name>
        <dbReference type="ChEBI" id="CHEBI:30616"/>
    </ligand>
</feature>
<dbReference type="GO" id="GO:0005524">
    <property type="term" value="F:ATP binding"/>
    <property type="evidence" value="ECO:0007669"/>
    <property type="project" value="UniProtKB-UniRule"/>
</dbReference>
<keyword evidence="2 7" id="KW-0808">Transferase</keyword>
<keyword evidence="5 7" id="KW-0067">ATP-binding</keyword>
<feature type="binding site" evidence="7">
    <location>
        <position position="141"/>
    </location>
    <ligand>
        <name>substrate</name>
    </ligand>
</feature>
<dbReference type="SUPFAM" id="SSF52540">
    <property type="entry name" value="P-loop containing nucleoside triphosphate hydrolases"/>
    <property type="match status" value="1"/>
</dbReference>
<dbReference type="UniPathway" id="UPA00053">
    <property type="reaction ID" value="UER00088"/>
</dbReference>
<feature type="binding site" evidence="7">
    <location>
        <position position="21"/>
    </location>
    <ligand>
        <name>Mg(2+)</name>
        <dbReference type="ChEBI" id="CHEBI:18420"/>
    </ligand>
</feature>
<sequence>MADTVADVPIVVVGLMGAGKTSVSELLGEALNRPVRDSDDYLEKRYGITAAAIAETAGVTELHAREAEHLLDSLAERPAPIIAAAASVLDDPRCREALKPALVVWLDAEPEFIAKKIEEKPHRPRFGKKPLDLAKELYERRAASFAEVADLRFKRPKMSKHEVARAILDHLKKQAG</sequence>
<evidence type="ECO:0000256" key="1">
    <source>
        <dbReference type="ARBA" id="ARBA00022605"/>
    </source>
</evidence>
<dbReference type="GO" id="GO:0004765">
    <property type="term" value="F:shikimate kinase activity"/>
    <property type="evidence" value="ECO:0007669"/>
    <property type="project" value="UniProtKB-UniRule"/>
</dbReference>
<keyword evidence="1 7" id="KW-0028">Amino-acid biosynthesis</keyword>
<evidence type="ECO:0000256" key="3">
    <source>
        <dbReference type="ARBA" id="ARBA00022741"/>
    </source>
</evidence>
<name>A0A852UL16_9ACTN</name>
<comment type="similarity">
    <text evidence="7">Belongs to the shikimate kinase family.</text>
</comment>
<comment type="subunit">
    <text evidence="7">Monomer.</text>
</comment>
<dbReference type="GO" id="GO:0008652">
    <property type="term" value="P:amino acid biosynthetic process"/>
    <property type="evidence" value="ECO:0007669"/>
    <property type="project" value="UniProtKB-KW"/>
</dbReference>